<keyword evidence="3" id="KW-0031">Aminopeptidase</keyword>
<gene>
    <name evidence="3" type="ORF">MNBD_BACTEROID06-1036</name>
</gene>
<organism evidence="3">
    <name type="scientific">hydrothermal vent metagenome</name>
    <dbReference type="NCBI Taxonomy" id="652676"/>
    <lineage>
        <taxon>unclassified sequences</taxon>
        <taxon>metagenomes</taxon>
        <taxon>ecological metagenomes</taxon>
    </lineage>
</organism>
<proteinExistence type="predicted"/>
<dbReference type="PANTHER" id="PTHR12147">
    <property type="entry name" value="METALLOPEPTIDASE M28 FAMILY MEMBER"/>
    <property type="match status" value="1"/>
</dbReference>
<dbReference type="GO" id="GO:0006508">
    <property type="term" value="P:proteolysis"/>
    <property type="evidence" value="ECO:0007669"/>
    <property type="project" value="InterPro"/>
</dbReference>
<keyword evidence="3" id="KW-0645">Protease</keyword>
<protein>
    <submittedName>
        <fullName evidence="3">Aminopeptidase</fullName>
    </submittedName>
</protein>
<dbReference type="GO" id="GO:0008235">
    <property type="term" value="F:metalloexopeptidase activity"/>
    <property type="evidence" value="ECO:0007669"/>
    <property type="project" value="InterPro"/>
</dbReference>
<name>A0A3B0UUC7_9ZZZZ</name>
<dbReference type="InterPro" id="IPR036034">
    <property type="entry name" value="PDZ_sf"/>
</dbReference>
<dbReference type="InterPro" id="IPR001478">
    <property type="entry name" value="PDZ"/>
</dbReference>
<evidence type="ECO:0000313" key="3">
    <source>
        <dbReference type="EMBL" id="VAW28219.1"/>
    </source>
</evidence>
<dbReference type="InterPro" id="IPR007484">
    <property type="entry name" value="Peptidase_M28"/>
</dbReference>
<dbReference type="Pfam" id="PF13180">
    <property type="entry name" value="PDZ_2"/>
    <property type="match status" value="1"/>
</dbReference>
<sequence>TNNNYLFIAFSGEEKGLWGSNWFVKHPTVELSKINYMLNMDMVGRLDQEKKLAVYGTGTSPSWSAVLTKIAKSNGVKMIAKESGIGPSDHTSFYLEDEPVLHFFTGQHDDYHKPTDDADKINYEGMKTVQKFIEDVIASVNDAGKLEFTKTKDEDSRKAPKYSVTLGVIPDYMFEGPGMLLGGVKEDRPAQKAGMQKGDIIMKIDDLDITDMMAYMKALGMYKKGDTSKVLVKRAEEEITFDVTW</sequence>
<dbReference type="SUPFAM" id="SSF53187">
    <property type="entry name" value="Zn-dependent exopeptidases"/>
    <property type="match status" value="1"/>
</dbReference>
<dbReference type="Gene3D" id="3.40.630.10">
    <property type="entry name" value="Zn peptidases"/>
    <property type="match status" value="1"/>
</dbReference>
<dbReference type="AlphaFoldDB" id="A0A3B0UUC7"/>
<feature type="domain" description="PDZ" evidence="2">
    <location>
        <begin position="183"/>
        <end position="243"/>
    </location>
</feature>
<dbReference type="PANTHER" id="PTHR12147:SF26">
    <property type="entry name" value="PEPTIDASE M28 DOMAIN-CONTAINING PROTEIN"/>
    <property type="match status" value="1"/>
</dbReference>
<keyword evidence="3" id="KW-0378">Hydrolase</keyword>
<evidence type="ECO:0000259" key="2">
    <source>
        <dbReference type="Pfam" id="PF13180"/>
    </source>
</evidence>
<dbReference type="InterPro" id="IPR045175">
    <property type="entry name" value="M28_fam"/>
</dbReference>
<dbReference type="Gene3D" id="2.30.42.10">
    <property type="match status" value="1"/>
</dbReference>
<dbReference type="EMBL" id="UOES01000366">
    <property type="protein sequence ID" value="VAW28219.1"/>
    <property type="molecule type" value="Genomic_DNA"/>
</dbReference>
<evidence type="ECO:0000259" key="1">
    <source>
        <dbReference type="Pfam" id="PF04389"/>
    </source>
</evidence>
<feature type="domain" description="Peptidase M28" evidence="1">
    <location>
        <begin position="6"/>
        <end position="134"/>
    </location>
</feature>
<reference evidence="3" key="1">
    <citation type="submission" date="2018-06" db="EMBL/GenBank/DDBJ databases">
        <authorList>
            <person name="Zhirakovskaya E."/>
        </authorList>
    </citation>
    <scope>NUCLEOTIDE SEQUENCE</scope>
</reference>
<dbReference type="Pfam" id="PF04389">
    <property type="entry name" value="Peptidase_M28"/>
    <property type="match status" value="1"/>
</dbReference>
<dbReference type="SUPFAM" id="SSF50156">
    <property type="entry name" value="PDZ domain-like"/>
    <property type="match status" value="1"/>
</dbReference>
<accession>A0A3B0UUC7</accession>
<feature type="non-terminal residue" evidence="3">
    <location>
        <position position="1"/>
    </location>
</feature>
<dbReference type="GO" id="GO:0004177">
    <property type="term" value="F:aminopeptidase activity"/>
    <property type="evidence" value="ECO:0007669"/>
    <property type="project" value="UniProtKB-KW"/>
</dbReference>